<keyword evidence="2" id="KW-1185">Reference proteome</keyword>
<name>A0A8J6XLQ7_9CYAN</name>
<dbReference type="Proteomes" id="UP000629098">
    <property type="component" value="Unassembled WGS sequence"/>
</dbReference>
<proteinExistence type="predicted"/>
<protein>
    <submittedName>
        <fullName evidence="1">Uncharacterized protein</fullName>
    </submittedName>
</protein>
<dbReference type="RefSeq" id="WP_190833136.1">
    <property type="nucleotide sequence ID" value="NZ_CAWPPI010000075.1"/>
</dbReference>
<accession>A0A8J6XLQ7</accession>
<reference evidence="1" key="1">
    <citation type="submission" date="2020-09" db="EMBL/GenBank/DDBJ databases">
        <title>Iningainema tapete sp. nov. (Scytonemataceae, Cyanobacteria) from greenhouses in central Florida (USA) produces two types of nodularin with biosynthetic potential for microcystin-LR and anabaenopeptins.</title>
        <authorList>
            <person name="Berthold D.E."/>
            <person name="Lefler F.W."/>
            <person name="Huang I.-S."/>
            <person name="Abdulla H."/>
            <person name="Zimba P.V."/>
            <person name="Laughinghouse H.D. IV."/>
        </authorList>
    </citation>
    <scope>NUCLEOTIDE SEQUENCE</scope>
    <source>
        <strain evidence="1">BLCCT55</strain>
    </source>
</reference>
<evidence type="ECO:0000313" key="1">
    <source>
        <dbReference type="EMBL" id="MBD2775136.1"/>
    </source>
</evidence>
<sequence>MSARNRYRQLIVSTVLLPSLLGLEIAVGANVSIKDTIPETVENSLISQAQENPNALDPEQAHIRELKKQKRRENMRRWNNRSRIFFRNQGRRLRRWGAGVINWSRRRWQKRNRNQNSSPIQQSR</sequence>
<evidence type="ECO:0000313" key="2">
    <source>
        <dbReference type="Proteomes" id="UP000629098"/>
    </source>
</evidence>
<dbReference type="AlphaFoldDB" id="A0A8J6XLQ7"/>
<organism evidence="1 2">
    <name type="scientific">Iningainema tapete BLCC-T55</name>
    <dbReference type="NCBI Taxonomy" id="2748662"/>
    <lineage>
        <taxon>Bacteria</taxon>
        <taxon>Bacillati</taxon>
        <taxon>Cyanobacteriota</taxon>
        <taxon>Cyanophyceae</taxon>
        <taxon>Nostocales</taxon>
        <taxon>Scytonemataceae</taxon>
        <taxon>Iningainema tapete</taxon>
    </lineage>
</organism>
<gene>
    <name evidence="1" type="ORF">ICL16_24485</name>
</gene>
<comment type="caution">
    <text evidence="1">The sequence shown here is derived from an EMBL/GenBank/DDBJ whole genome shotgun (WGS) entry which is preliminary data.</text>
</comment>
<dbReference type="EMBL" id="JACXAE010000075">
    <property type="protein sequence ID" value="MBD2775136.1"/>
    <property type="molecule type" value="Genomic_DNA"/>
</dbReference>